<protein>
    <recommendedName>
        <fullName evidence="3">CdiI immunity protein domain-containing protein</fullName>
    </recommendedName>
</protein>
<evidence type="ECO:0008006" key="3">
    <source>
        <dbReference type="Google" id="ProtNLM"/>
    </source>
</evidence>
<name>A0ABZ3HEF3_9BACT</name>
<dbReference type="RefSeq" id="WP_345971404.1">
    <property type="nucleotide sequence ID" value="NZ_CP147920.1"/>
</dbReference>
<proteinExistence type="predicted"/>
<reference evidence="1 2" key="1">
    <citation type="submission" date="2024-03" db="EMBL/GenBank/DDBJ databases">
        <title>Sulfurimonas sp. HSL3-1.</title>
        <authorList>
            <person name="Wang S."/>
        </authorList>
    </citation>
    <scope>NUCLEOTIDE SEQUENCE [LARGE SCALE GENOMIC DNA]</scope>
    <source>
        <strain evidence="1 2">HSL3-1</strain>
    </source>
</reference>
<accession>A0ABZ3HEF3</accession>
<dbReference type="Proteomes" id="UP001447842">
    <property type="component" value="Chromosome"/>
</dbReference>
<dbReference type="EMBL" id="CP147920">
    <property type="protein sequence ID" value="XAU16270.1"/>
    <property type="molecule type" value="Genomic_DNA"/>
</dbReference>
<organism evidence="1 2">
    <name type="scientific">Sulfurimonas diazotrophicus</name>
    <dbReference type="NCBI Taxonomy" id="3131939"/>
    <lineage>
        <taxon>Bacteria</taxon>
        <taxon>Pseudomonadati</taxon>
        <taxon>Campylobacterota</taxon>
        <taxon>Epsilonproteobacteria</taxon>
        <taxon>Campylobacterales</taxon>
        <taxon>Sulfurimonadaceae</taxon>
        <taxon>Sulfurimonas</taxon>
    </lineage>
</organism>
<gene>
    <name evidence="1" type="ORF">WCY31_06055</name>
</gene>
<sequence>MTCKLHEVIDFVRQYHLLDDLSDEDIEGYFHTFHHACKWDKEIHSHDIDCDEIGIIVDKTKEVLDEAYEHEYTLPQIFEVAKAFCGVFEAAKAPKAPVPFVIVLLTRL</sequence>
<keyword evidence="2" id="KW-1185">Reference proteome</keyword>
<evidence type="ECO:0000313" key="2">
    <source>
        <dbReference type="Proteomes" id="UP001447842"/>
    </source>
</evidence>
<evidence type="ECO:0000313" key="1">
    <source>
        <dbReference type="EMBL" id="XAU16270.1"/>
    </source>
</evidence>